<dbReference type="AlphaFoldDB" id="A0A515EU34"/>
<dbReference type="PROSITE" id="PS00101">
    <property type="entry name" value="HEXAPEP_TRANSFERASES"/>
    <property type="match status" value="1"/>
</dbReference>
<dbReference type="PANTHER" id="PTHR43300:SF4">
    <property type="entry name" value="ACYL-[ACYL-CARRIER-PROTEIN]--UDP-N-ACETYLGLUCOSAMINE O-ACYLTRANSFERASE"/>
    <property type="match status" value="1"/>
</dbReference>
<evidence type="ECO:0000256" key="2">
    <source>
        <dbReference type="ARBA" id="ARBA00022679"/>
    </source>
</evidence>
<organism evidence="5 6">
    <name type="scientific">Rhodoferax aquaticus</name>
    <dbReference type="NCBI Taxonomy" id="2527691"/>
    <lineage>
        <taxon>Bacteria</taxon>
        <taxon>Pseudomonadati</taxon>
        <taxon>Pseudomonadota</taxon>
        <taxon>Betaproteobacteria</taxon>
        <taxon>Burkholderiales</taxon>
        <taxon>Comamonadaceae</taxon>
        <taxon>Rhodoferax</taxon>
    </lineage>
</organism>
<dbReference type="EMBL" id="CP036282">
    <property type="protein sequence ID" value="QDL56083.1"/>
    <property type="molecule type" value="Genomic_DNA"/>
</dbReference>
<dbReference type="Pfam" id="PF00132">
    <property type="entry name" value="Hexapep"/>
    <property type="match status" value="1"/>
</dbReference>
<accession>A0A515EU34</accession>
<dbReference type="SUPFAM" id="SSF51161">
    <property type="entry name" value="Trimeric LpxA-like enzymes"/>
    <property type="match status" value="1"/>
</dbReference>
<dbReference type="InterPro" id="IPR011004">
    <property type="entry name" value="Trimer_LpxA-like_sf"/>
</dbReference>
<comment type="similarity">
    <text evidence="1">Belongs to the transferase hexapeptide repeat family.</text>
</comment>
<dbReference type="Gene3D" id="2.160.10.10">
    <property type="entry name" value="Hexapeptide repeat proteins"/>
    <property type="match status" value="1"/>
</dbReference>
<protein>
    <submittedName>
        <fullName evidence="5">N-acetyltransferase</fullName>
    </submittedName>
</protein>
<reference evidence="6" key="1">
    <citation type="submission" date="2019-02" db="EMBL/GenBank/DDBJ databases">
        <title>Complete genome sequence of Rhodoferax sp. Gr-4.</title>
        <authorList>
            <person name="Jin L."/>
        </authorList>
    </citation>
    <scope>NUCLEOTIDE SEQUENCE [LARGE SCALE GENOMIC DNA]</scope>
    <source>
        <strain evidence="6">Gr-4</strain>
    </source>
</reference>
<dbReference type="InterPro" id="IPR001451">
    <property type="entry name" value="Hexapep"/>
</dbReference>
<dbReference type="InterPro" id="IPR018357">
    <property type="entry name" value="Hexapep_transf_CS"/>
</dbReference>
<keyword evidence="2" id="KW-0808">Transferase</keyword>
<dbReference type="KEGG" id="rhg:EXZ61_19030"/>
<keyword evidence="4" id="KW-0012">Acyltransferase</keyword>
<evidence type="ECO:0000313" key="5">
    <source>
        <dbReference type="EMBL" id="QDL56083.1"/>
    </source>
</evidence>
<proteinExistence type="inferred from homology"/>
<keyword evidence="3" id="KW-0677">Repeat</keyword>
<evidence type="ECO:0000256" key="3">
    <source>
        <dbReference type="ARBA" id="ARBA00022737"/>
    </source>
</evidence>
<evidence type="ECO:0000256" key="1">
    <source>
        <dbReference type="ARBA" id="ARBA00007274"/>
    </source>
</evidence>
<dbReference type="RefSeq" id="WP_142813375.1">
    <property type="nucleotide sequence ID" value="NZ_CP036282.1"/>
</dbReference>
<dbReference type="PANTHER" id="PTHR43300">
    <property type="entry name" value="ACETYLTRANSFERASE"/>
    <property type="match status" value="1"/>
</dbReference>
<keyword evidence="6" id="KW-1185">Reference proteome</keyword>
<reference evidence="6" key="2">
    <citation type="journal article" date="2020" name="Int. J. Syst. Evol. Microbiol.">
        <title>Genomic insights into a novel species Rhodoferax aquaticus sp. nov., isolated from freshwater.</title>
        <authorList>
            <person name="Li T."/>
            <person name="Zhuo Y."/>
            <person name="Jin C.Z."/>
            <person name="Wu X."/>
            <person name="Ko S.R."/>
            <person name="Jin F.J."/>
            <person name="Ahn C.Y."/>
            <person name="Oh H.M."/>
            <person name="Lee H.G."/>
            <person name="Jin L."/>
        </authorList>
    </citation>
    <scope>NUCLEOTIDE SEQUENCE [LARGE SCALE GENOMIC DNA]</scope>
    <source>
        <strain evidence="6">Gr-4</strain>
    </source>
</reference>
<dbReference type="CDD" id="cd03358">
    <property type="entry name" value="LbH_WxcM_N_like"/>
    <property type="match status" value="1"/>
</dbReference>
<dbReference type="Proteomes" id="UP000317365">
    <property type="component" value="Chromosome"/>
</dbReference>
<evidence type="ECO:0000256" key="4">
    <source>
        <dbReference type="ARBA" id="ARBA00023315"/>
    </source>
</evidence>
<dbReference type="GO" id="GO:0016746">
    <property type="term" value="F:acyltransferase activity"/>
    <property type="evidence" value="ECO:0007669"/>
    <property type="project" value="UniProtKB-KW"/>
</dbReference>
<evidence type="ECO:0000313" key="6">
    <source>
        <dbReference type="Proteomes" id="UP000317365"/>
    </source>
</evidence>
<dbReference type="Pfam" id="PF14602">
    <property type="entry name" value="Hexapep_2"/>
    <property type="match status" value="1"/>
</dbReference>
<sequence>MANGALAAYFVHALADCQTDNIGIGSKVWQFTVVLPGARIGANCNINSHCFIENDVTVGDNVTLKCGVYLWDGIHLDNNVFVGPNVTFTNDKKPVSKQYPEKFLATRVLEGASIGAGAVILPGLTIGRYARVGAGAVVTKDVPDHALVYGAAARIRALGG</sequence>
<gene>
    <name evidence="5" type="ORF">EXZ61_19030</name>
</gene>
<dbReference type="InterPro" id="IPR050179">
    <property type="entry name" value="Trans_hexapeptide_repeat"/>
</dbReference>
<name>A0A515EU34_9BURK</name>